<dbReference type="Gene3D" id="3.50.50.100">
    <property type="match status" value="1"/>
</dbReference>
<evidence type="ECO:0000256" key="4">
    <source>
        <dbReference type="ARBA" id="ARBA00022741"/>
    </source>
</evidence>
<dbReference type="InterPro" id="IPR051169">
    <property type="entry name" value="NADH-Q_oxidoreductase"/>
</dbReference>
<dbReference type="InterPro" id="IPR023753">
    <property type="entry name" value="FAD/NAD-binding_dom"/>
</dbReference>
<dbReference type="AlphaFoldDB" id="A0A5P9NP20"/>
<dbReference type="PANTHER" id="PTHR42913">
    <property type="entry name" value="APOPTOSIS-INDUCING FACTOR 1"/>
    <property type="match status" value="1"/>
</dbReference>
<evidence type="ECO:0000256" key="5">
    <source>
        <dbReference type="ARBA" id="ARBA00022777"/>
    </source>
</evidence>
<reference evidence="13 14" key="1">
    <citation type="submission" date="2019-02" db="EMBL/GenBank/DDBJ databases">
        <authorList>
            <person name="Li S.-H."/>
        </authorList>
    </citation>
    <scope>NUCLEOTIDE SEQUENCE [LARGE SCALE GENOMIC DNA]</scope>
    <source>
        <strain evidence="13 14">IMCC14385</strain>
    </source>
</reference>
<dbReference type="SUPFAM" id="SSF55326">
    <property type="entry name" value="PurM N-terminal domain-like"/>
    <property type="match status" value="1"/>
</dbReference>
<dbReference type="InterPro" id="IPR016188">
    <property type="entry name" value="PurM-like_N"/>
</dbReference>
<dbReference type="InterPro" id="IPR036921">
    <property type="entry name" value="PurM-like_N_sf"/>
</dbReference>
<evidence type="ECO:0000313" key="13">
    <source>
        <dbReference type="EMBL" id="QFU77580.1"/>
    </source>
</evidence>
<dbReference type="InterPro" id="IPR036676">
    <property type="entry name" value="PurM-like_C_sf"/>
</dbReference>
<dbReference type="InterPro" id="IPR036188">
    <property type="entry name" value="FAD/NAD-bd_sf"/>
</dbReference>
<evidence type="ECO:0000256" key="9">
    <source>
        <dbReference type="ARBA" id="ARBA00023266"/>
    </source>
</evidence>
<dbReference type="SUPFAM" id="SSF56042">
    <property type="entry name" value="PurM C-terminal domain-like"/>
    <property type="match status" value="1"/>
</dbReference>
<sequence length="734" mass="78010">MRAQPELVSDLVFVGGGHAHALALRMLAMKPVAGLRITLISPSSHTPYSGMLPGLVAGHYTFEDAHIDLARLCQWAGVRFLEAEVTGLDPRNKILQLAGRPSVHYDLLSIDIGSQPELDSVPGARAFSVPVKPVAGLWRRWRELEDQLTAHSQMPRVAVVGGGAGSVELVLAMAHTLADKHVQFDLICGGDQILQGYNRGARAAAERALQDLNVNVQLSSRVDRVEEDALLLADGRRHPYDKLFWCTGAAAAPWVAASGLACDERGFLKINNALQSVDDPDVFAAGDIATQVEHPRPKAGVYAVRQGPVLAANLHASLMGSALREHRPQHRFLSLVSLGDRKAAADRGPFFASGEWVWRWKDRIDREFMGRFEALPAMPSGDPAQALPGALDPERKPHCGGCGAKVGARGLAATLSKLTLEFPGHSVPTGDDAAAIPAQGDQPLVQSIDLLRQMVSDPWLMGRIAANHALSDLYACGARPISALAAMTLPFARSSLLQRELEQILGGALHEFSRVDCLLSGGHSMQGSELQLGFTVNGQPMDPSRGLLPKRGVQPGDELVLTKPLGTGVLFAAQMSLLADGRQIRGAIDMMLQGNGRAAELALAHGARACTDITGFGLLGHLLEMLDETVSAQLCAEHVPSLPGARDHLAGGVRSSMHAANAEMMTAEVLPDPAAKRADGVSLLLDPQTSGGLLVALPAERAEAYCHSLHEAGYTQAIAIGKIEARGAASIRLS</sequence>
<evidence type="ECO:0000313" key="14">
    <source>
        <dbReference type="Proteomes" id="UP000326287"/>
    </source>
</evidence>
<proteinExistence type="predicted"/>
<evidence type="ECO:0000256" key="8">
    <source>
        <dbReference type="ARBA" id="ARBA00023002"/>
    </source>
</evidence>
<keyword evidence="8" id="KW-0560">Oxidoreductase</keyword>
<dbReference type="NCBIfam" id="TIGR00476">
    <property type="entry name" value="selD"/>
    <property type="match status" value="1"/>
</dbReference>
<keyword evidence="6" id="KW-0274">FAD</keyword>
<name>A0A5P9NP20_9GAMM</name>
<feature type="domain" description="PurM-like N-terminal" evidence="10">
    <location>
        <begin position="430"/>
        <end position="538"/>
    </location>
</feature>
<evidence type="ECO:0000256" key="6">
    <source>
        <dbReference type="ARBA" id="ARBA00022827"/>
    </source>
</evidence>
<dbReference type="RefSeq" id="WP_153240727.1">
    <property type="nucleotide sequence ID" value="NZ_CP036422.1"/>
</dbReference>
<dbReference type="PRINTS" id="PR00368">
    <property type="entry name" value="FADPNR"/>
</dbReference>
<dbReference type="CDD" id="cd02195">
    <property type="entry name" value="SelD"/>
    <property type="match status" value="1"/>
</dbReference>
<dbReference type="Pfam" id="PF07992">
    <property type="entry name" value="Pyr_redox_2"/>
    <property type="match status" value="1"/>
</dbReference>
<dbReference type="Pfam" id="PF00586">
    <property type="entry name" value="AIRS"/>
    <property type="match status" value="1"/>
</dbReference>
<accession>A0A5P9NP20</accession>
<dbReference type="Gene3D" id="3.90.650.10">
    <property type="entry name" value="PurM-like C-terminal domain"/>
    <property type="match status" value="1"/>
</dbReference>
<evidence type="ECO:0000259" key="10">
    <source>
        <dbReference type="Pfam" id="PF00586"/>
    </source>
</evidence>
<dbReference type="InterPro" id="IPR010918">
    <property type="entry name" value="PurM-like_C_dom"/>
</dbReference>
<dbReference type="EMBL" id="CP036422">
    <property type="protein sequence ID" value="QFU77580.1"/>
    <property type="molecule type" value="Genomic_DNA"/>
</dbReference>
<evidence type="ECO:0000259" key="11">
    <source>
        <dbReference type="Pfam" id="PF02769"/>
    </source>
</evidence>
<dbReference type="KEGG" id="halc:EY643_18935"/>
<keyword evidence="3 13" id="KW-0808">Transferase</keyword>
<evidence type="ECO:0000256" key="1">
    <source>
        <dbReference type="ARBA" id="ARBA00001974"/>
    </source>
</evidence>
<dbReference type="InterPro" id="IPR017584">
    <property type="entry name" value="Pyridine_nucleo_diS_OxRdtase_N"/>
</dbReference>
<dbReference type="GO" id="GO:0005524">
    <property type="term" value="F:ATP binding"/>
    <property type="evidence" value="ECO:0007669"/>
    <property type="project" value="UniProtKB-KW"/>
</dbReference>
<dbReference type="EC" id="2.7.9.3" evidence="13"/>
<dbReference type="Proteomes" id="UP000326287">
    <property type="component" value="Chromosome"/>
</dbReference>
<evidence type="ECO:0000259" key="12">
    <source>
        <dbReference type="Pfam" id="PF07992"/>
    </source>
</evidence>
<dbReference type="Pfam" id="PF02769">
    <property type="entry name" value="AIRS_C"/>
    <property type="match status" value="1"/>
</dbReference>
<evidence type="ECO:0000256" key="3">
    <source>
        <dbReference type="ARBA" id="ARBA00022679"/>
    </source>
</evidence>
<dbReference type="NCBIfam" id="TIGR03169">
    <property type="entry name" value="Nterm_to_SelD"/>
    <property type="match status" value="1"/>
</dbReference>
<keyword evidence="14" id="KW-1185">Reference proteome</keyword>
<dbReference type="InterPro" id="IPR004536">
    <property type="entry name" value="SPS/SelD"/>
</dbReference>
<dbReference type="GO" id="GO:0004756">
    <property type="term" value="F:selenide, water dikinase activity"/>
    <property type="evidence" value="ECO:0007669"/>
    <property type="project" value="UniProtKB-EC"/>
</dbReference>
<organism evidence="13 14">
    <name type="scientific">Halioglobus maricola</name>
    <dbReference type="NCBI Taxonomy" id="2601894"/>
    <lineage>
        <taxon>Bacteria</taxon>
        <taxon>Pseudomonadati</taxon>
        <taxon>Pseudomonadota</taxon>
        <taxon>Gammaproteobacteria</taxon>
        <taxon>Cellvibrionales</taxon>
        <taxon>Halieaceae</taxon>
        <taxon>Halioglobus</taxon>
    </lineage>
</organism>
<evidence type="ECO:0000256" key="2">
    <source>
        <dbReference type="ARBA" id="ARBA00022630"/>
    </source>
</evidence>
<keyword evidence="7" id="KW-0067">ATP-binding</keyword>
<dbReference type="GO" id="GO:0019646">
    <property type="term" value="P:aerobic electron transport chain"/>
    <property type="evidence" value="ECO:0007669"/>
    <property type="project" value="TreeGrafter"/>
</dbReference>
<gene>
    <name evidence="13" type="primary">selD</name>
    <name evidence="13" type="ORF">EY643_18935</name>
</gene>
<dbReference type="PANTHER" id="PTHR42913:SF9">
    <property type="entry name" value="SLR1591 PROTEIN"/>
    <property type="match status" value="1"/>
</dbReference>
<evidence type="ECO:0000256" key="7">
    <source>
        <dbReference type="ARBA" id="ARBA00022840"/>
    </source>
</evidence>
<protein>
    <submittedName>
        <fullName evidence="13">Selenide, water dikinase SelD</fullName>
        <ecNumber evidence="13">2.7.9.3</ecNumber>
    </submittedName>
</protein>
<dbReference type="OrthoDB" id="9767928at2"/>
<keyword evidence="9" id="KW-0711">Selenium</keyword>
<feature type="domain" description="FAD/NAD(P)-binding" evidence="12">
    <location>
        <begin position="10"/>
        <end position="307"/>
    </location>
</feature>
<dbReference type="Gene3D" id="3.30.1330.10">
    <property type="entry name" value="PurM-like, N-terminal domain"/>
    <property type="match status" value="1"/>
</dbReference>
<dbReference type="SUPFAM" id="SSF51905">
    <property type="entry name" value="FAD/NAD(P)-binding domain"/>
    <property type="match status" value="2"/>
</dbReference>
<keyword evidence="4" id="KW-0547">Nucleotide-binding</keyword>
<feature type="domain" description="PurM-like C-terminal" evidence="11">
    <location>
        <begin position="554"/>
        <end position="731"/>
    </location>
</feature>
<keyword evidence="2" id="KW-0285">Flavoprotein</keyword>
<comment type="cofactor">
    <cofactor evidence="1">
        <name>FAD</name>
        <dbReference type="ChEBI" id="CHEBI:57692"/>
    </cofactor>
</comment>
<keyword evidence="5 13" id="KW-0418">Kinase</keyword>
<dbReference type="GO" id="GO:0003955">
    <property type="term" value="F:NAD(P)H dehydrogenase (quinone) activity"/>
    <property type="evidence" value="ECO:0007669"/>
    <property type="project" value="TreeGrafter"/>
</dbReference>